<dbReference type="PANTHER" id="PTHR38457:SF1">
    <property type="entry name" value="REGULATOR ABRB-RELATED"/>
    <property type="match status" value="1"/>
</dbReference>
<feature type="transmembrane region" description="Helical" evidence="1">
    <location>
        <begin position="190"/>
        <end position="208"/>
    </location>
</feature>
<feature type="transmembrane region" description="Helical" evidence="1">
    <location>
        <begin position="95"/>
        <end position="117"/>
    </location>
</feature>
<evidence type="ECO:0000256" key="1">
    <source>
        <dbReference type="SAM" id="Phobius"/>
    </source>
</evidence>
<dbReference type="Pfam" id="PF05145">
    <property type="entry name" value="AbrB"/>
    <property type="match status" value="1"/>
</dbReference>
<feature type="transmembrane region" description="Helical" evidence="1">
    <location>
        <begin position="16"/>
        <end position="34"/>
    </location>
</feature>
<dbReference type="eggNOG" id="COG3180">
    <property type="taxonomic scope" value="Bacteria"/>
</dbReference>
<keyword evidence="1" id="KW-1133">Transmembrane helix</keyword>
<dbReference type="OrthoDB" id="5188485at2"/>
<feature type="transmembrane region" description="Helical" evidence="1">
    <location>
        <begin position="214"/>
        <end position="232"/>
    </location>
</feature>
<dbReference type="STRING" id="1077974.GOEFS_015_00170"/>
<gene>
    <name evidence="2" type="ORF">GOEFS_015_00170</name>
</gene>
<feature type="transmembrane region" description="Helical" evidence="1">
    <location>
        <begin position="335"/>
        <end position="353"/>
    </location>
</feature>
<dbReference type="RefSeq" id="WP_007316158.1">
    <property type="nucleotide sequence ID" value="NZ_BAEH01000015.1"/>
</dbReference>
<comment type="caution">
    <text evidence="2">The sequence shown here is derived from an EMBL/GenBank/DDBJ whole genome shotgun (WGS) entry which is preliminary data.</text>
</comment>
<dbReference type="InterPro" id="IPR017516">
    <property type="entry name" value="AbrB_dup"/>
</dbReference>
<evidence type="ECO:0000313" key="3">
    <source>
        <dbReference type="Proteomes" id="UP000035034"/>
    </source>
</evidence>
<feature type="transmembrane region" description="Helical" evidence="1">
    <location>
        <begin position="244"/>
        <end position="266"/>
    </location>
</feature>
<accession>H0QVL4</accession>
<sequence length="382" mass="39833">MLRSTPVRRSERVRTALQWTVCLAGTVIVGELLSTIGSPAPWLIAGLVVAAATALTSGQELTVHRHLLRPAQGVIGVLAAAPLALVSGRELTRNLGVSVATSLVTLALCLLSAYVLFRYAKRLDPATSILSTLAGGASGIATMAPELEVDHRYVAMSQYLRLVIVTLTLPALLIIAGGHEGSAALTEGGLTPATAVILACVIFGFGYVGKALHLPAPFLLTPLIATLMLGVFASPEWMPIPTDLISALSYVVIGWQAGGSFSRASIRAFARLLPITLATIALMIAGCLAMAYAVSAIMTVPFSDAYLATTPGGIYAALAVAQSAGAGPLVTTAQVIRLIVMLVTAIVAAKYFARRSQERRRNNCGTSDYNHGQGHRVAAVRA</sequence>
<proteinExistence type="predicted"/>
<dbReference type="PIRSF" id="PIRSF038991">
    <property type="entry name" value="Protein_AbrB"/>
    <property type="match status" value="1"/>
</dbReference>
<keyword evidence="1" id="KW-0472">Membrane</keyword>
<dbReference type="GO" id="GO:0010468">
    <property type="term" value="P:regulation of gene expression"/>
    <property type="evidence" value="ECO:0007669"/>
    <property type="project" value="InterPro"/>
</dbReference>
<evidence type="ECO:0008006" key="4">
    <source>
        <dbReference type="Google" id="ProtNLM"/>
    </source>
</evidence>
<keyword evidence="1" id="KW-0812">Transmembrane</keyword>
<feature type="transmembrane region" description="Helical" evidence="1">
    <location>
        <begin position="272"/>
        <end position="294"/>
    </location>
</feature>
<dbReference type="InterPro" id="IPR007820">
    <property type="entry name" value="AbrB_fam"/>
</dbReference>
<keyword evidence="3" id="KW-1185">Reference proteome</keyword>
<organism evidence="2 3">
    <name type="scientific">Gordonia effusa NBRC 100432</name>
    <dbReference type="NCBI Taxonomy" id="1077974"/>
    <lineage>
        <taxon>Bacteria</taxon>
        <taxon>Bacillati</taxon>
        <taxon>Actinomycetota</taxon>
        <taxon>Actinomycetes</taxon>
        <taxon>Mycobacteriales</taxon>
        <taxon>Gordoniaceae</taxon>
        <taxon>Gordonia</taxon>
    </lineage>
</organism>
<dbReference type="AlphaFoldDB" id="H0QVL4"/>
<reference evidence="2 3" key="1">
    <citation type="submission" date="2011-12" db="EMBL/GenBank/DDBJ databases">
        <title>Whole genome shotgun sequence of Gordonia effusa NBRC 100432.</title>
        <authorList>
            <person name="Yoshida I."/>
            <person name="Takarada H."/>
            <person name="Hosoyama A."/>
            <person name="Tsuchikane K."/>
            <person name="Katsumata H."/>
            <person name="Yamazaki S."/>
            <person name="Fujita N."/>
        </authorList>
    </citation>
    <scope>NUCLEOTIDE SEQUENCE [LARGE SCALE GENOMIC DNA]</scope>
    <source>
        <strain evidence="2 3">NBRC 100432</strain>
    </source>
</reference>
<protein>
    <recommendedName>
        <fullName evidence="4">AbrB family transcriptional regulator</fullName>
    </recommendedName>
</protein>
<dbReference type="EMBL" id="BAEH01000015">
    <property type="protein sequence ID" value="GAB16820.1"/>
    <property type="molecule type" value="Genomic_DNA"/>
</dbReference>
<name>H0QVL4_9ACTN</name>
<dbReference type="Proteomes" id="UP000035034">
    <property type="component" value="Unassembled WGS sequence"/>
</dbReference>
<dbReference type="PANTHER" id="PTHR38457">
    <property type="entry name" value="REGULATOR ABRB-RELATED"/>
    <property type="match status" value="1"/>
</dbReference>
<dbReference type="NCBIfam" id="TIGR03082">
    <property type="entry name" value="Gneg_AbrB_dup"/>
    <property type="match status" value="2"/>
</dbReference>
<dbReference type="GO" id="GO:0016020">
    <property type="term" value="C:membrane"/>
    <property type="evidence" value="ECO:0007669"/>
    <property type="project" value="InterPro"/>
</dbReference>
<evidence type="ECO:0000313" key="2">
    <source>
        <dbReference type="EMBL" id="GAB16820.1"/>
    </source>
</evidence>
<feature type="transmembrane region" description="Helical" evidence="1">
    <location>
        <begin position="159"/>
        <end position="178"/>
    </location>
</feature>